<accession>A0A8C8VEG3</accession>
<dbReference type="Ensembl" id="ENSPCET00000002115.1">
    <property type="protein sequence ID" value="ENSPCEP00000002046.1"/>
    <property type="gene ID" value="ENSPCEG00000001696.1"/>
</dbReference>
<dbReference type="Pfam" id="PF07653">
    <property type="entry name" value="SH3_2"/>
    <property type="match status" value="2"/>
</dbReference>
<dbReference type="PANTHER" id="PTHR14167:SF116">
    <property type="entry name" value="CAP, ISOFORM AC"/>
    <property type="match status" value="1"/>
</dbReference>
<reference evidence="4" key="1">
    <citation type="submission" date="2025-08" db="UniProtKB">
        <authorList>
            <consortium name="Ensembl"/>
        </authorList>
    </citation>
    <scope>IDENTIFICATION</scope>
</reference>
<name>A0A8C8VEG3_9SAUR</name>
<dbReference type="Gene3D" id="2.30.30.40">
    <property type="entry name" value="SH3 Domains"/>
    <property type="match status" value="2"/>
</dbReference>
<evidence type="ECO:0000313" key="4">
    <source>
        <dbReference type="Ensembl" id="ENSPCEP00000002046.1"/>
    </source>
</evidence>
<evidence type="ECO:0000313" key="5">
    <source>
        <dbReference type="Proteomes" id="UP000694393"/>
    </source>
</evidence>
<dbReference type="InterPro" id="IPR036028">
    <property type="entry name" value="SH3-like_dom_sf"/>
</dbReference>
<keyword evidence="1" id="KW-0728">SH3 domain</keyword>
<proteinExistence type="predicted"/>
<dbReference type="InterPro" id="IPR050384">
    <property type="entry name" value="Endophilin_SH3RF"/>
</dbReference>
<feature type="region of interest" description="Disordered" evidence="2">
    <location>
        <begin position="61"/>
        <end position="85"/>
    </location>
</feature>
<feature type="domain" description="SH3" evidence="3">
    <location>
        <begin position="70"/>
        <end position="103"/>
    </location>
</feature>
<protein>
    <recommendedName>
        <fullName evidence="3">SH3 domain-containing protein</fullName>
    </recommendedName>
</protein>
<dbReference type="SUPFAM" id="SSF50044">
    <property type="entry name" value="SH3-domain"/>
    <property type="match status" value="2"/>
</dbReference>
<evidence type="ECO:0000256" key="2">
    <source>
        <dbReference type="SAM" id="MobiDB-lite"/>
    </source>
</evidence>
<evidence type="ECO:0000256" key="1">
    <source>
        <dbReference type="ARBA" id="ARBA00022443"/>
    </source>
</evidence>
<organism evidence="4 5">
    <name type="scientific">Pelusios castaneus</name>
    <name type="common">West African mud turtle</name>
    <dbReference type="NCBI Taxonomy" id="367368"/>
    <lineage>
        <taxon>Eukaryota</taxon>
        <taxon>Metazoa</taxon>
        <taxon>Chordata</taxon>
        <taxon>Craniata</taxon>
        <taxon>Vertebrata</taxon>
        <taxon>Euteleostomi</taxon>
        <taxon>Archelosauria</taxon>
        <taxon>Testudinata</taxon>
        <taxon>Testudines</taxon>
        <taxon>Pleurodira</taxon>
        <taxon>Pelomedusidae</taxon>
        <taxon>Pelusios</taxon>
    </lineage>
</organism>
<reference evidence="4" key="2">
    <citation type="submission" date="2025-09" db="UniProtKB">
        <authorList>
            <consortium name="Ensembl"/>
        </authorList>
    </citation>
    <scope>IDENTIFICATION</scope>
</reference>
<keyword evidence="5" id="KW-1185">Reference proteome</keyword>
<feature type="domain" description="SH3" evidence="3">
    <location>
        <begin position="34"/>
        <end position="57"/>
    </location>
</feature>
<sequence>MAEGVGGCWPETQWVSWVRLLGLSAEPCSPPLQIEDGWWLGRKNGRVGAFPSNFVQELDRLSPGRRTGTGDTVVAPGPPETEDEGWWEGECDGRKGFFPDNFVLLLQPLGPKVSTRVVSKEPGPVLERQARQRARAGPAGTEEYLAPTCAVAKWEAG</sequence>
<dbReference type="AlphaFoldDB" id="A0A8C8VEG3"/>
<evidence type="ECO:0000259" key="3">
    <source>
        <dbReference type="Pfam" id="PF07653"/>
    </source>
</evidence>
<dbReference type="PANTHER" id="PTHR14167">
    <property type="entry name" value="SH3 DOMAIN-CONTAINING"/>
    <property type="match status" value="1"/>
</dbReference>
<dbReference type="InterPro" id="IPR001452">
    <property type="entry name" value="SH3_domain"/>
</dbReference>
<dbReference type="Proteomes" id="UP000694393">
    <property type="component" value="Unplaced"/>
</dbReference>